<dbReference type="InterPro" id="IPR001314">
    <property type="entry name" value="Peptidase_S1A"/>
</dbReference>
<comment type="caution">
    <text evidence="4">The sequence shown here is derived from an EMBL/GenBank/DDBJ whole genome shotgun (WGS) entry which is preliminary data.</text>
</comment>
<dbReference type="PRINTS" id="PR00722">
    <property type="entry name" value="CHYMOTRYPSIN"/>
</dbReference>
<dbReference type="InterPro" id="IPR050430">
    <property type="entry name" value="Peptidase_S1"/>
</dbReference>
<protein>
    <submittedName>
        <fullName evidence="4">Trypsin-like serine protease</fullName>
        <ecNumber evidence="4">3.4.21.-</ecNumber>
    </submittedName>
</protein>
<dbReference type="GO" id="GO:0016787">
    <property type="term" value="F:hydrolase activity"/>
    <property type="evidence" value="ECO:0007669"/>
    <property type="project" value="UniProtKB-KW"/>
</dbReference>
<dbReference type="Pfam" id="PF00089">
    <property type="entry name" value="Trypsin"/>
    <property type="match status" value="1"/>
</dbReference>
<dbReference type="InterPro" id="IPR001254">
    <property type="entry name" value="Trypsin_dom"/>
</dbReference>
<evidence type="ECO:0000256" key="1">
    <source>
        <dbReference type="ARBA" id="ARBA00007664"/>
    </source>
</evidence>
<gene>
    <name evidence="4" type="ORF">AB2L28_02015</name>
</gene>
<keyword evidence="2" id="KW-1015">Disulfide bond</keyword>
<dbReference type="SMART" id="SM00020">
    <property type="entry name" value="Tryp_SPc"/>
    <property type="match status" value="1"/>
</dbReference>
<proteinExistence type="inferred from homology"/>
<evidence type="ECO:0000256" key="2">
    <source>
        <dbReference type="ARBA" id="ARBA00023157"/>
    </source>
</evidence>
<keyword evidence="4" id="KW-0378">Hydrolase</keyword>
<feature type="domain" description="Peptidase S1" evidence="3">
    <location>
        <begin position="46"/>
        <end position="258"/>
    </location>
</feature>
<dbReference type="PANTHER" id="PTHR24276">
    <property type="entry name" value="POLYSERASE-RELATED"/>
    <property type="match status" value="1"/>
</dbReference>
<dbReference type="RefSeq" id="WP_370717041.1">
    <property type="nucleotide sequence ID" value="NZ_JBGGTQ010000001.1"/>
</dbReference>
<evidence type="ECO:0000259" key="3">
    <source>
        <dbReference type="PROSITE" id="PS50240"/>
    </source>
</evidence>
<dbReference type="EMBL" id="JBGGTQ010000001">
    <property type="protein sequence ID" value="MEZ0491010.1"/>
    <property type="molecule type" value="Genomic_DNA"/>
</dbReference>
<accession>A0ABV4HXL5</accession>
<keyword evidence="5" id="KW-1185">Reference proteome</keyword>
<evidence type="ECO:0000313" key="5">
    <source>
        <dbReference type="Proteomes" id="UP001566476"/>
    </source>
</evidence>
<dbReference type="Proteomes" id="UP001566476">
    <property type="component" value="Unassembled WGS sequence"/>
</dbReference>
<comment type="similarity">
    <text evidence="1">Belongs to the peptidase S1 family.</text>
</comment>
<dbReference type="InterPro" id="IPR009003">
    <property type="entry name" value="Peptidase_S1_PA"/>
</dbReference>
<reference evidence="4 5" key="1">
    <citation type="submission" date="2024-07" db="EMBL/GenBank/DDBJ databases">
        <authorList>
            <person name="Thanompreechachai J."/>
            <person name="Duangmal K."/>
        </authorList>
    </citation>
    <scope>NUCLEOTIDE SEQUENCE [LARGE SCALE GENOMIC DNA]</scope>
    <source>
        <strain evidence="4 5">TBRC 1896</strain>
    </source>
</reference>
<dbReference type="InterPro" id="IPR018114">
    <property type="entry name" value="TRYPSIN_HIS"/>
</dbReference>
<dbReference type="EC" id="3.4.21.-" evidence="4"/>
<sequence length="259" mass="27126">MTGHLAAGSAQRGPRPGGGWTPVVATLALVAAFVSAVVGAGPAQAVVGGSTASTGTWSVRVYEDDEPICTGVLVDRRWVLTAGHCVRFDNSDITFRVGNLDQREGEVVPRLPGRTFFAANADVALVQIPEVTTRPIRLPAVGSRQDRDLPVRTRLSVFGWGATCEPDEATCQSDRLRTASVRIIAGTETRCDYLAGTEDYCVSRGTGLPVGGDSGGPATIDGPCGPLLAGILAASDRTDTAAYANVHRLRPWITATIGR</sequence>
<dbReference type="PROSITE" id="PS50240">
    <property type="entry name" value="TRYPSIN_DOM"/>
    <property type="match status" value="1"/>
</dbReference>
<dbReference type="InterPro" id="IPR043504">
    <property type="entry name" value="Peptidase_S1_PA_chymotrypsin"/>
</dbReference>
<name>A0ABV4HXL5_9ACTN</name>
<dbReference type="SUPFAM" id="SSF50494">
    <property type="entry name" value="Trypsin-like serine proteases"/>
    <property type="match status" value="1"/>
</dbReference>
<dbReference type="PROSITE" id="PS00134">
    <property type="entry name" value="TRYPSIN_HIS"/>
    <property type="match status" value="1"/>
</dbReference>
<dbReference type="PANTHER" id="PTHR24276:SF98">
    <property type="entry name" value="FI18310P1-RELATED"/>
    <property type="match status" value="1"/>
</dbReference>
<organism evidence="4 5">
    <name type="scientific">Kineococcus mangrovi</name>
    <dbReference type="NCBI Taxonomy" id="1660183"/>
    <lineage>
        <taxon>Bacteria</taxon>
        <taxon>Bacillati</taxon>
        <taxon>Actinomycetota</taxon>
        <taxon>Actinomycetes</taxon>
        <taxon>Kineosporiales</taxon>
        <taxon>Kineosporiaceae</taxon>
        <taxon>Kineococcus</taxon>
    </lineage>
</organism>
<dbReference type="Gene3D" id="2.40.10.10">
    <property type="entry name" value="Trypsin-like serine proteases"/>
    <property type="match status" value="1"/>
</dbReference>
<evidence type="ECO:0000313" key="4">
    <source>
        <dbReference type="EMBL" id="MEZ0491010.1"/>
    </source>
</evidence>